<dbReference type="Gene3D" id="3.20.20.150">
    <property type="entry name" value="Divalent-metal-dependent TIM barrel enzymes"/>
    <property type="match status" value="1"/>
</dbReference>
<feature type="domain" description="Xylose isomerase-like TIM barrel" evidence="1">
    <location>
        <begin position="24"/>
        <end position="250"/>
    </location>
</feature>
<dbReference type="Proteomes" id="UP000245390">
    <property type="component" value="Unassembled WGS sequence"/>
</dbReference>
<dbReference type="AlphaFoldDB" id="A0A316GEL0"/>
<proteinExistence type="predicted"/>
<evidence type="ECO:0000313" key="2">
    <source>
        <dbReference type="EMBL" id="PWK57800.1"/>
    </source>
</evidence>
<dbReference type="InterPro" id="IPR036237">
    <property type="entry name" value="Xyl_isomerase-like_sf"/>
</dbReference>
<gene>
    <name evidence="2" type="ORF">C8D95_102448</name>
</gene>
<dbReference type="Pfam" id="PF01261">
    <property type="entry name" value="AP_endonuc_2"/>
    <property type="match status" value="1"/>
</dbReference>
<dbReference type="InterPro" id="IPR050312">
    <property type="entry name" value="IolE/XylAMocC-like"/>
</dbReference>
<comment type="caution">
    <text evidence="2">The sequence shown here is derived from an EMBL/GenBank/DDBJ whole genome shotgun (WGS) entry which is preliminary data.</text>
</comment>
<evidence type="ECO:0000313" key="3">
    <source>
        <dbReference type="Proteomes" id="UP000245390"/>
    </source>
</evidence>
<evidence type="ECO:0000259" key="1">
    <source>
        <dbReference type="Pfam" id="PF01261"/>
    </source>
</evidence>
<dbReference type="KEGG" id="salo:EF888_11950"/>
<reference evidence="2 3" key="1">
    <citation type="submission" date="2018-05" db="EMBL/GenBank/DDBJ databases">
        <title>Genomic Encyclopedia of Type Strains, Phase IV (KMG-IV): sequencing the most valuable type-strain genomes for metagenomic binning, comparative biology and taxonomic classification.</title>
        <authorList>
            <person name="Goeker M."/>
        </authorList>
    </citation>
    <scope>NUCLEOTIDE SEQUENCE [LARGE SCALE GENOMIC DNA]</scope>
    <source>
        <strain evidence="2 3">DSM 103371</strain>
    </source>
</reference>
<dbReference type="InterPro" id="IPR013022">
    <property type="entry name" value="Xyl_isomerase-like_TIM-brl"/>
</dbReference>
<protein>
    <submittedName>
        <fullName evidence="2">Sugar phosphate isomerase/epimerase</fullName>
    </submittedName>
</protein>
<dbReference type="RefSeq" id="WP_109758374.1">
    <property type="nucleotide sequence ID" value="NZ_CP034588.1"/>
</dbReference>
<organism evidence="2 3">
    <name type="scientific">Silicimonas algicola</name>
    <dbReference type="NCBI Taxonomy" id="1826607"/>
    <lineage>
        <taxon>Bacteria</taxon>
        <taxon>Pseudomonadati</taxon>
        <taxon>Pseudomonadota</taxon>
        <taxon>Alphaproteobacteria</taxon>
        <taxon>Rhodobacterales</taxon>
        <taxon>Paracoccaceae</taxon>
    </lineage>
</organism>
<dbReference type="SUPFAM" id="SSF51658">
    <property type="entry name" value="Xylose isomerase-like"/>
    <property type="match status" value="1"/>
</dbReference>
<dbReference type="GO" id="GO:0016853">
    <property type="term" value="F:isomerase activity"/>
    <property type="evidence" value="ECO:0007669"/>
    <property type="project" value="UniProtKB-KW"/>
</dbReference>
<keyword evidence="3" id="KW-1185">Reference proteome</keyword>
<accession>A0A316GEL0</accession>
<dbReference type="EMBL" id="QGGV01000002">
    <property type="protein sequence ID" value="PWK57800.1"/>
    <property type="molecule type" value="Genomic_DNA"/>
</dbReference>
<sequence>MTQYSYQLYSSRNFGPMSDTLAMIANLGYARVEGYGALYANLKNLDGLKADLEKNNLHMKSGHFSLDMVATDPKTVLDIARTLKITDIYVPHLAEPDRPTNADGWRAFGRRLADAGKPIVDAGHCFGWHNHAFEFTALDDGSFPIEAILDGGPDLSFEFDVAWAVRGDQDPLPWIQRYADRISAAHVKDIAPKGENADEDGWADVGTGTMDWRGIMLALQNIGVDLFVAEHDNPSDDARFARRSLDFLKSL</sequence>
<name>A0A316GEL0_9RHOB</name>
<dbReference type="PANTHER" id="PTHR12110">
    <property type="entry name" value="HYDROXYPYRUVATE ISOMERASE"/>
    <property type="match status" value="1"/>
</dbReference>
<dbReference type="OrthoDB" id="9798407at2"/>
<keyword evidence="2" id="KW-0413">Isomerase</keyword>
<dbReference type="PANTHER" id="PTHR12110:SF41">
    <property type="entry name" value="INOSOSE DEHYDRATASE"/>
    <property type="match status" value="1"/>
</dbReference>